<dbReference type="InterPro" id="IPR017907">
    <property type="entry name" value="Znf_RING_CS"/>
</dbReference>
<dbReference type="FunCoup" id="A0A7J7DUW7">
    <property type="interactions" value="654"/>
</dbReference>
<dbReference type="PROSITE" id="PS50172">
    <property type="entry name" value="BRCT"/>
    <property type="match status" value="1"/>
</dbReference>
<evidence type="ECO:0000313" key="10">
    <source>
        <dbReference type="EMBL" id="KAF5749954.1"/>
    </source>
</evidence>
<evidence type="ECO:0000256" key="6">
    <source>
        <dbReference type="ARBA" id="ARBA00031556"/>
    </source>
</evidence>
<feature type="domain" description="RING-type" evidence="8">
    <location>
        <begin position="282"/>
        <end position="327"/>
    </location>
</feature>
<keyword evidence="4 7" id="KW-0863">Zinc-finger</keyword>
<gene>
    <name evidence="10" type="ORF">HS088_TW03G00281</name>
</gene>
<evidence type="ECO:0000256" key="2">
    <source>
        <dbReference type="ARBA" id="ARBA00022454"/>
    </source>
</evidence>
<dbReference type="Gene3D" id="3.30.40.10">
    <property type="entry name" value="Zinc/RING finger domain, C3HC4 (zinc finger)"/>
    <property type="match status" value="1"/>
</dbReference>
<keyword evidence="5" id="KW-0862">Zinc</keyword>
<evidence type="ECO:0000256" key="1">
    <source>
        <dbReference type="ARBA" id="ARBA00004286"/>
    </source>
</evidence>
<dbReference type="InParanoid" id="A0A7J7DUW7"/>
<evidence type="ECO:0000259" key="9">
    <source>
        <dbReference type="PROSITE" id="PS50172"/>
    </source>
</evidence>
<keyword evidence="11" id="KW-1185">Reference proteome</keyword>
<name>A0A7J7DUW7_TRIWF</name>
<dbReference type="Proteomes" id="UP000593562">
    <property type="component" value="Unassembled WGS sequence"/>
</dbReference>
<accession>A0A7J7DUW7</accession>
<proteinExistence type="predicted"/>
<dbReference type="InterPro" id="IPR018957">
    <property type="entry name" value="Znf_C3HC4_RING-type"/>
</dbReference>
<dbReference type="Gene3D" id="3.40.50.10190">
    <property type="entry name" value="BRCT domain"/>
    <property type="match status" value="1"/>
</dbReference>
<dbReference type="Pfam" id="PF12738">
    <property type="entry name" value="PTCB-BRCT"/>
    <property type="match status" value="1"/>
</dbReference>
<dbReference type="Pfam" id="PF00097">
    <property type="entry name" value="zf-C3HC4"/>
    <property type="match status" value="1"/>
</dbReference>
<evidence type="ECO:0000256" key="7">
    <source>
        <dbReference type="PROSITE-ProRule" id="PRU00175"/>
    </source>
</evidence>
<dbReference type="PANTHER" id="PTHR47776">
    <property type="entry name" value="F5A8.9 PROTEIN"/>
    <property type="match status" value="1"/>
</dbReference>
<protein>
    <recommendedName>
        <fullName evidence="6">RING-type E3 ubiquitin transferase BRCA1</fullName>
    </recommendedName>
</protein>
<organism evidence="10 11">
    <name type="scientific">Tripterygium wilfordii</name>
    <name type="common">Thunder God vine</name>
    <dbReference type="NCBI Taxonomy" id="458696"/>
    <lineage>
        <taxon>Eukaryota</taxon>
        <taxon>Viridiplantae</taxon>
        <taxon>Streptophyta</taxon>
        <taxon>Embryophyta</taxon>
        <taxon>Tracheophyta</taxon>
        <taxon>Spermatophyta</taxon>
        <taxon>Magnoliopsida</taxon>
        <taxon>eudicotyledons</taxon>
        <taxon>Gunneridae</taxon>
        <taxon>Pentapetalae</taxon>
        <taxon>rosids</taxon>
        <taxon>fabids</taxon>
        <taxon>Celastrales</taxon>
        <taxon>Celastraceae</taxon>
        <taxon>Tripterygium</taxon>
    </lineage>
</organism>
<dbReference type="EMBL" id="JAAARO010000003">
    <property type="protein sequence ID" value="KAF5749954.1"/>
    <property type="molecule type" value="Genomic_DNA"/>
</dbReference>
<dbReference type="GO" id="GO:0005694">
    <property type="term" value="C:chromosome"/>
    <property type="evidence" value="ECO:0007669"/>
    <property type="project" value="UniProtKB-SubCell"/>
</dbReference>
<evidence type="ECO:0000259" key="8">
    <source>
        <dbReference type="PROSITE" id="PS50089"/>
    </source>
</evidence>
<dbReference type="AlphaFoldDB" id="A0A7J7DUW7"/>
<evidence type="ECO:0000256" key="4">
    <source>
        <dbReference type="ARBA" id="ARBA00022771"/>
    </source>
</evidence>
<dbReference type="InterPro" id="IPR001357">
    <property type="entry name" value="BRCT_dom"/>
</dbReference>
<evidence type="ECO:0000256" key="3">
    <source>
        <dbReference type="ARBA" id="ARBA00022723"/>
    </source>
</evidence>
<dbReference type="PANTHER" id="PTHR47776:SF2">
    <property type="entry name" value="RING-TYPE E3 UBIQUITIN TRANSFERASE BRCA1"/>
    <property type="match status" value="1"/>
</dbReference>
<reference evidence="10 11" key="1">
    <citation type="journal article" date="2020" name="Nat. Commun.">
        <title>Genome of Tripterygium wilfordii and identification of cytochrome P450 involved in triptolide biosynthesis.</title>
        <authorList>
            <person name="Tu L."/>
            <person name="Su P."/>
            <person name="Zhang Z."/>
            <person name="Gao L."/>
            <person name="Wang J."/>
            <person name="Hu T."/>
            <person name="Zhou J."/>
            <person name="Zhang Y."/>
            <person name="Zhao Y."/>
            <person name="Liu Y."/>
            <person name="Song Y."/>
            <person name="Tong Y."/>
            <person name="Lu Y."/>
            <person name="Yang J."/>
            <person name="Xu C."/>
            <person name="Jia M."/>
            <person name="Peters R.J."/>
            <person name="Huang L."/>
            <person name="Gao W."/>
        </authorList>
    </citation>
    <scope>NUCLEOTIDE SEQUENCE [LARGE SCALE GENOMIC DNA]</scope>
    <source>
        <strain evidence="11">cv. XIE 37</strain>
        <tissue evidence="10">Leaf</tissue>
    </source>
</reference>
<dbReference type="InterPro" id="IPR013083">
    <property type="entry name" value="Znf_RING/FYVE/PHD"/>
</dbReference>
<evidence type="ECO:0000256" key="5">
    <source>
        <dbReference type="ARBA" id="ARBA00022833"/>
    </source>
</evidence>
<dbReference type="SUPFAM" id="SSF57850">
    <property type="entry name" value="RING/U-box"/>
    <property type="match status" value="1"/>
</dbReference>
<dbReference type="PROSITE" id="PS50089">
    <property type="entry name" value="ZF_RING_2"/>
    <property type="match status" value="1"/>
</dbReference>
<dbReference type="SMART" id="SM00184">
    <property type="entry name" value="RING"/>
    <property type="match status" value="1"/>
</dbReference>
<dbReference type="SUPFAM" id="SSF52113">
    <property type="entry name" value="BRCT domain"/>
    <property type="match status" value="1"/>
</dbReference>
<comment type="subcellular location">
    <subcellularLocation>
        <location evidence="1">Chromosome</location>
    </subcellularLocation>
</comment>
<evidence type="ECO:0000313" key="11">
    <source>
        <dbReference type="Proteomes" id="UP000593562"/>
    </source>
</evidence>
<dbReference type="GO" id="GO:0008270">
    <property type="term" value="F:zinc ion binding"/>
    <property type="evidence" value="ECO:0007669"/>
    <property type="project" value="UniProtKB-KW"/>
</dbReference>
<keyword evidence="3" id="KW-0479">Metal-binding</keyword>
<sequence length="433" mass="48782">MSKSITHLVCWKFEGKKYSLAKKFNTIILNHKWVVDCVKEGRRVEEHPYMIGKEVGLLLVEDQLVAKLALWTKNETLFSDKSNISSDSEKLNVDINLEDMLMLYGLWNDSLLLKERSRCNAHLLKEKAIVSDTFGSTAVVEPAYRGRRLVMKNFGRHKSESVLSHSDQERYPVGCSNRSTNTDASYNELVDESEFNVFEMQGASYGGLNVVKSTINNSAKEVEEIGDWNRQPALKDSKQCTGDSTSALKRTSEDYSDFGNLVGDIKDEKHAAGSYTATELSCVICWTEFSSTRGILPCGHRFCYPCIQNWADHMSSRREISTCSLCKAIFFSITKVEDAVTSDQNIYSQTIPCASSIMDIFILNDQERSRVGTEVHYVVYATIGNQKIFSLAVTCVRYDAYINTAWILSSYLGHAFTVRISKCSIVMAFDILA</sequence>
<feature type="domain" description="BRCT" evidence="9">
    <location>
        <begin position="1"/>
        <end position="51"/>
    </location>
</feature>
<dbReference type="PROSITE" id="PS00518">
    <property type="entry name" value="ZF_RING_1"/>
    <property type="match status" value="1"/>
</dbReference>
<comment type="caution">
    <text evidence="10">The sequence shown here is derived from an EMBL/GenBank/DDBJ whole genome shotgun (WGS) entry which is preliminary data.</text>
</comment>
<dbReference type="InterPro" id="IPR001841">
    <property type="entry name" value="Znf_RING"/>
</dbReference>
<keyword evidence="2" id="KW-0158">Chromosome</keyword>
<dbReference type="InterPro" id="IPR036420">
    <property type="entry name" value="BRCT_dom_sf"/>
</dbReference>